<evidence type="ECO:0000313" key="2">
    <source>
        <dbReference type="Proteomes" id="UP001501358"/>
    </source>
</evidence>
<proteinExistence type="predicted"/>
<name>A0ABP5Z3X7_9ACTN</name>
<dbReference type="InterPro" id="IPR006748">
    <property type="entry name" value="NH2Glyco/OHUrea_AB-resist_kin"/>
</dbReference>
<evidence type="ECO:0000313" key="1">
    <source>
        <dbReference type="EMBL" id="GAA2491992.1"/>
    </source>
</evidence>
<dbReference type="Pfam" id="PF04655">
    <property type="entry name" value="APH_6_hur"/>
    <property type="match status" value="1"/>
</dbReference>
<accession>A0ABP5Z3X7</accession>
<dbReference type="Proteomes" id="UP001501358">
    <property type="component" value="Unassembled WGS sequence"/>
</dbReference>
<comment type="caution">
    <text evidence="1">The sequence shown here is derived from an EMBL/GenBank/DDBJ whole genome shotgun (WGS) entry which is preliminary data.</text>
</comment>
<organism evidence="1 2">
    <name type="scientific">Streptomyces thermolineatus</name>
    <dbReference type="NCBI Taxonomy" id="44033"/>
    <lineage>
        <taxon>Bacteria</taxon>
        <taxon>Bacillati</taxon>
        <taxon>Actinomycetota</taxon>
        <taxon>Actinomycetes</taxon>
        <taxon>Kitasatosporales</taxon>
        <taxon>Streptomycetaceae</taxon>
        <taxon>Streptomyces</taxon>
    </lineage>
</organism>
<gene>
    <name evidence="1" type="ORF">GCM10010406_30090</name>
</gene>
<dbReference type="RefSeq" id="WP_344383710.1">
    <property type="nucleotide sequence ID" value="NZ_BAAATA010000016.1"/>
</dbReference>
<sequence>MAPVRLDPPERLVRAVVSREGGAGLPWLESLPGLVREYLERWELEPERVQAPGGRTGMVVLVRLADGGQAALKVCRVTPETALEHRALEHWDGRGAVRLLRCDPAAGALLLERLRGDVTLRSLPEPKALLEAAGVLQRLWTPLEEGHPFTSVADRTAEGAEELAARRGQPWAEEVGGLVDEALRTRSSLLSEPAEEVLLHGDFHQGNVLAGSRAPWLAIGPEPLAGERAYDLARLARDRLDTLAAAPGPRAEVRRRITKLAASLDVAPERLRGWALWRSVEAGMRSLAAGDREDGELLLEFASRL</sequence>
<keyword evidence="2" id="KW-1185">Reference proteome</keyword>
<reference evidence="2" key="1">
    <citation type="journal article" date="2019" name="Int. J. Syst. Evol. Microbiol.">
        <title>The Global Catalogue of Microorganisms (GCM) 10K type strain sequencing project: providing services to taxonomists for standard genome sequencing and annotation.</title>
        <authorList>
            <consortium name="The Broad Institute Genomics Platform"/>
            <consortium name="The Broad Institute Genome Sequencing Center for Infectious Disease"/>
            <person name="Wu L."/>
            <person name="Ma J."/>
        </authorList>
    </citation>
    <scope>NUCLEOTIDE SEQUENCE [LARGE SCALE GENOMIC DNA]</scope>
    <source>
        <strain evidence="2">JCM 6307</strain>
    </source>
</reference>
<dbReference type="EMBL" id="BAAATA010000016">
    <property type="protein sequence ID" value="GAA2491992.1"/>
    <property type="molecule type" value="Genomic_DNA"/>
</dbReference>
<protein>
    <submittedName>
        <fullName evidence="1">Aminoglycoside phosphotransferase family protein</fullName>
    </submittedName>
</protein>
<dbReference type="Gene3D" id="1.10.510.10">
    <property type="entry name" value="Transferase(Phosphotransferase) domain 1"/>
    <property type="match status" value="1"/>
</dbReference>
<dbReference type="InterPro" id="IPR011009">
    <property type="entry name" value="Kinase-like_dom_sf"/>
</dbReference>
<dbReference type="SUPFAM" id="SSF56112">
    <property type="entry name" value="Protein kinase-like (PK-like)"/>
    <property type="match status" value="1"/>
</dbReference>